<evidence type="ECO:0000259" key="3">
    <source>
        <dbReference type="PROSITE" id="PS50206"/>
    </source>
</evidence>
<comment type="catalytic activity">
    <reaction evidence="1">
        <text>uridine(34) in tRNA + AH2 + O2 = 5-hydroxyuridine(34) in tRNA + A + H2O</text>
        <dbReference type="Rhea" id="RHEA:64224"/>
        <dbReference type="Rhea" id="RHEA-COMP:11727"/>
        <dbReference type="Rhea" id="RHEA-COMP:13381"/>
        <dbReference type="ChEBI" id="CHEBI:13193"/>
        <dbReference type="ChEBI" id="CHEBI:15377"/>
        <dbReference type="ChEBI" id="CHEBI:15379"/>
        <dbReference type="ChEBI" id="CHEBI:17499"/>
        <dbReference type="ChEBI" id="CHEBI:65315"/>
        <dbReference type="ChEBI" id="CHEBI:136877"/>
    </reaction>
</comment>
<dbReference type="Gene3D" id="3.40.250.10">
    <property type="entry name" value="Rhodanese-like domain"/>
    <property type="match status" value="1"/>
</dbReference>
<dbReference type="PANTHER" id="PTHR43268">
    <property type="entry name" value="THIOSULFATE SULFURTRANSFERASE/RHODANESE-LIKE DOMAIN-CONTAINING PROTEIN 2"/>
    <property type="match status" value="1"/>
</dbReference>
<dbReference type="PANTHER" id="PTHR43268:SF3">
    <property type="entry name" value="RHODANESE-LIKE DOMAIN-CONTAINING PROTEIN 7-RELATED"/>
    <property type="match status" value="1"/>
</dbReference>
<evidence type="ECO:0000256" key="2">
    <source>
        <dbReference type="SAM" id="MobiDB-lite"/>
    </source>
</evidence>
<dbReference type="Pfam" id="PF17773">
    <property type="entry name" value="UPF0176_N"/>
    <property type="match status" value="1"/>
</dbReference>
<feature type="region of interest" description="Disordered" evidence="2">
    <location>
        <begin position="312"/>
        <end position="344"/>
    </location>
</feature>
<keyword evidence="5" id="KW-1185">Reference proteome</keyword>
<dbReference type="Gene3D" id="3.30.70.100">
    <property type="match status" value="1"/>
</dbReference>
<dbReference type="SUPFAM" id="SSF52821">
    <property type="entry name" value="Rhodanese/Cell cycle control phosphatase"/>
    <property type="match status" value="1"/>
</dbReference>
<dbReference type="SMART" id="SM00450">
    <property type="entry name" value="RHOD"/>
    <property type="match status" value="1"/>
</dbReference>
<sequence>MSKITKNIRQVEPNNTSAVENVVVCALYKFVSLTHFESLREPLLAVMEQHDVKGTLLLASEGINGTVAGSHAAIDALLAWLDNQPGLDNIVTKLSFDAAMPFYRTKVKLKKEIVTMGVEGIDPRKVVGTYVKPKDWNALISDPDVLLVDTRNDYEVQIGTFEHAVNPVTETFREFPKYVKENLDPNKHKKVAMFCTGGIRCEKSTAYLKEQGFEEVYHLEGGILKYLEEVEPQESLWKGECFVFDNRVAVNHALEKGQYDQCNACRMPITEAEKQSPAYVQGVSCPHCIDKISDEQRQRFIERERQVQLAKQRGEAHIGSDVKQVMEKRRQQKLAQKVKDDNQH</sequence>
<dbReference type="Pfam" id="PF00581">
    <property type="entry name" value="Rhodanese"/>
    <property type="match status" value="1"/>
</dbReference>
<dbReference type="InterPro" id="IPR020936">
    <property type="entry name" value="TrhO"/>
</dbReference>
<dbReference type="GO" id="GO:0006400">
    <property type="term" value="P:tRNA modification"/>
    <property type="evidence" value="ECO:0007669"/>
    <property type="project" value="UniProtKB-UniRule"/>
</dbReference>
<dbReference type="InterPro" id="IPR036873">
    <property type="entry name" value="Rhodanese-like_dom_sf"/>
</dbReference>
<dbReference type="PROSITE" id="PS50206">
    <property type="entry name" value="RHODANESE_3"/>
    <property type="match status" value="1"/>
</dbReference>
<reference evidence="4" key="1">
    <citation type="submission" date="2022-01" db="EMBL/GenBank/DDBJ databases">
        <title>Whole genome-based taxonomy of the Shewanellaceae.</title>
        <authorList>
            <person name="Martin-Rodriguez A.J."/>
        </authorList>
    </citation>
    <scope>NUCLEOTIDE SEQUENCE</scope>
    <source>
        <strain evidence="4">DSM 16422</strain>
    </source>
</reference>
<feature type="compositionally biased region" description="Basic and acidic residues" evidence="2">
    <location>
        <begin position="312"/>
        <end position="329"/>
    </location>
</feature>
<dbReference type="Proteomes" id="UP001139333">
    <property type="component" value="Unassembled WGS sequence"/>
</dbReference>
<dbReference type="HAMAP" id="MF_00469">
    <property type="entry name" value="TrhO"/>
    <property type="match status" value="1"/>
</dbReference>
<name>A0A9X2CN32_9GAMM</name>
<dbReference type="EMBL" id="JAKIKP010000018">
    <property type="protein sequence ID" value="MCL1144289.1"/>
    <property type="molecule type" value="Genomic_DNA"/>
</dbReference>
<dbReference type="RefSeq" id="WP_248996958.1">
    <property type="nucleotide sequence ID" value="NZ_JAKIKP010000018.1"/>
</dbReference>
<comment type="caution">
    <text evidence="4">The sequence shown here is derived from an EMBL/GenBank/DDBJ whole genome shotgun (WGS) entry which is preliminary data.</text>
</comment>
<protein>
    <recommendedName>
        <fullName evidence="1">tRNA uridine(34) hydroxylase</fullName>
        <ecNumber evidence="1">1.14.-.-</ecNumber>
    </recommendedName>
    <alternativeName>
        <fullName evidence="1">tRNA hydroxylation protein O</fullName>
    </alternativeName>
</protein>
<comment type="similarity">
    <text evidence="1">Belongs to the TrhO family.</text>
</comment>
<dbReference type="EC" id="1.14.-.-" evidence="1"/>
<dbReference type="CDD" id="cd01518">
    <property type="entry name" value="RHOD_YceA"/>
    <property type="match status" value="1"/>
</dbReference>
<comment type="function">
    <text evidence="1">Catalyzes oxygen-dependent 5-hydroxyuridine (ho5U) modification at position 34 in tRNAs.</text>
</comment>
<keyword evidence="1" id="KW-0560">Oxidoreductase</keyword>
<feature type="domain" description="Rhodanese" evidence="3">
    <location>
        <begin position="141"/>
        <end position="235"/>
    </location>
</feature>
<evidence type="ECO:0000313" key="4">
    <source>
        <dbReference type="EMBL" id="MCL1144289.1"/>
    </source>
</evidence>
<dbReference type="GO" id="GO:0016705">
    <property type="term" value="F:oxidoreductase activity, acting on paired donors, with incorporation or reduction of molecular oxygen"/>
    <property type="evidence" value="ECO:0007669"/>
    <property type="project" value="UniProtKB-UniRule"/>
</dbReference>
<dbReference type="NCBIfam" id="NF001136">
    <property type="entry name" value="PRK00142.1-4"/>
    <property type="match status" value="1"/>
</dbReference>
<keyword evidence="1" id="KW-0819">tRNA processing</keyword>
<proteinExistence type="inferred from homology"/>
<dbReference type="InterPro" id="IPR001763">
    <property type="entry name" value="Rhodanese-like_dom"/>
</dbReference>
<dbReference type="AlphaFoldDB" id="A0A9X2CN32"/>
<organism evidence="4 5">
    <name type="scientific">Shewanella gaetbuli</name>
    <dbReference type="NCBI Taxonomy" id="220752"/>
    <lineage>
        <taxon>Bacteria</taxon>
        <taxon>Pseudomonadati</taxon>
        <taxon>Pseudomonadota</taxon>
        <taxon>Gammaproteobacteria</taxon>
        <taxon>Alteromonadales</taxon>
        <taxon>Shewanellaceae</taxon>
        <taxon>Shewanella</taxon>
    </lineage>
</organism>
<dbReference type="InterPro" id="IPR040503">
    <property type="entry name" value="TRHO_N"/>
</dbReference>
<accession>A0A9X2CN32</accession>
<gene>
    <name evidence="1" type="primary">trhO</name>
    <name evidence="4" type="ORF">L2672_16560</name>
</gene>
<evidence type="ECO:0000256" key="1">
    <source>
        <dbReference type="HAMAP-Rule" id="MF_00469"/>
    </source>
</evidence>
<evidence type="ECO:0000313" key="5">
    <source>
        <dbReference type="Proteomes" id="UP001139333"/>
    </source>
</evidence>